<dbReference type="RefSeq" id="WP_071862485.1">
    <property type="nucleotide sequence ID" value="NZ_JBHLVS010000013.1"/>
</dbReference>
<dbReference type="SUPFAM" id="SSF55347">
    <property type="entry name" value="Glyceraldehyde-3-phosphate dehydrogenase-like, C-terminal domain"/>
    <property type="match status" value="1"/>
</dbReference>
<dbReference type="SUPFAM" id="SSF51735">
    <property type="entry name" value="NAD(P)-binding Rossmann-fold domains"/>
    <property type="match status" value="1"/>
</dbReference>
<organism evidence="3 4">
    <name type="scientific">Enterococcus devriesei</name>
    <dbReference type="NCBI Taxonomy" id="319970"/>
    <lineage>
        <taxon>Bacteria</taxon>
        <taxon>Bacillati</taxon>
        <taxon>Bacillota</taxon>
        <taxon>Bacilli</taxon>
        <taxon>Lactobacillales</taxon>
        <taxon>Enterococcaceae</taxon>
        <taxon>Enterococcus</taxon>
    </lineage>
</organism>
<dbReference type="AlphaFoldDB" id="A0A1L8SU66"/>
<dbReference type="Pfam" id="PF01408">
    <property type="entry name" value="GFO_IDH_MocA"/>
    <property type="match status" value="1"/>
</dbReference>
<reference evidence="3 4" key="1">
    <citation type="submission" date="2014-12" db="EMBL/GenBank/DDBJ databases">
        <title>Draft genome sequences of 29 type strains of Enterococci.</title>
        <authorList>
            <person name="Zhong Z."/>
            <person name="Sun Z."/>
            <person name="Liu W."/>
            <person name="Zhang W."/>
            <person name="Zhang H."/>
        </authorList>
    </citation>
    <scope>NUCLEOTIDE SEQUENCE [LARGE SCALE GENOMIC DNA]</scope>
    <source>
        <strain evidence="3 4">DSM 22802</strain>
    </source>
</reference>
<sequence>MKLGIIGTGMIVNEFLKMTAELPEIQLSAILSTERSVPKAEKLQEEYKIGATFSKTEDFLTSEIDTVYVAVPNHLHYGFAKQALLAGKHVICEKPFTLKYGELAELKEIAEEKQLILIEAVTNQYLPNYQKIKEALPEIGQVRLIECNYSQYSSRYDAFRKGEVLPAFNPKFGGGALMDINIYNIHFVLGLFGLPKGVEYYGNIQKGVDTSGILMLDYGSFKAACIGAKDSFTESHATIQGEDGTIIVKSPSSTIIETVLQHKGSEQKISEKSTHHRMYDEFKKFDTVIREKNLAFAAEQLDHSLAVMKVVEEASTKAGLELG</sequence>
<dbReference type="Pfam" id="PF22725">
    <property type="entry name" value="GFO_IDH_MocA_C3"/>
    <property type="match status" value="1"/>
</dbReference>
<evidence type="ECO:0000313" key="4">
    <source>
        <dbReference type="Proteomes" id="UP000183700"/>
    </source>
</evidence>
<dbReference type="GO" id="GO:0000166">
    <property type="term" value="F:nucleotide binding"/>
    <property type="evidence" value="ECO:0007669"/>
    <property type="project" value="InterPro"/>
</dbReference>
<evidence type="ECO:0000313" key="3">
    <source>
        <dbReference type="EMBL" id="OJG35516.1"/>
    </source>
</evidence>
<feature type="domain" description="GFO/IDH/MocA-like oxidoreductase" evidence="2">
    <location>
        <begin position="130"/>
        <end position="246"/>
    </location>
</feature>
<proteinExistence type="predicted"/>
<dbReference type="PANTHER" id="PTHR43054:SF1">
    <property type="entry name" value="SCYLLO-INOSITOL 2-DEHYDROGENASE (NADP(+)) IOLU"/>
    <property type="match status" value="1"/>
</dbReference>
<protein>
    <submittedName>
        <fullName evidence="3">Uncharacterized protein</fullName>
    </submittedName>
</protein>
<dbReference type="Gene3D" id="3.40.50.720">
    <property type="entry name" value="NAD(P)-binding Rossmann-like Domain"/>
    <property type="match status" value="1"/>
</dbReference>
<dbReference type="EMBL" id="JXKM01000006">
    <property type="protein sequence ID" value="OJG35516.1"/>
    <property type="molecule type" value="Genomic_DNA"/>
</dbReference>
<dbReference type="STRING" id="319970.RV00_GL002701"/>
<dbReference type="Proteomes" id="UP000183700">
    <property type="component" value="Unassembled WGS sequence"/>
</dbReference>
<dbReference type="InterPro" id="IPR055170">
    <property type="entry name" value="GFO_IDH_MocA-like_dom"/>
</dbReference>
<feature type="domain" description="Gfo/Idh/MocA-like oxidoreductase N-terminal" evidence="1">
    <location>
        <begin position="2"/>
        <end position="118"/>
    </location>
</feature>
<dbReference type="InterPro" id="IPR000683">
    <property type="entry name" value="Gfo/Idh/MocA-like_OxRdtase_N"/>
</dbReference>
<dbReference type="PANTHER" id="PTHR43054">
    <property type="match status" value="1"/>
</dbReference>
<gene>
    <name evidence="3" type="ORF">RV00_GL002701</name>
</gene>
<name>A0A1L8SU66_9ENTE</name>
<evidence type="ECO:0000259" key="1">
    <source>
        <dbReference type="Pfam" id="PF01408"/>
    </source>
</evidence>
<comment type="caution">
    <text evidence="3">The sequence shown here is derived from an EMBL/GenBank/DDBJ whole genome shotgun (WGS) entry which is preliminary data.</text>
</comment>
<evidence type="ECO:0000259" key="2">
    <source>
        <dbReference type="Pfam" id="PF22725"/>
    </source>
</evidence>
<dbReference type="Gene3D" id="3.30.360.10">
    <property type="entry name" value="Dihydrodipicolinate Reductase, domain 2"/>
    <property type="match status" value="1"/>
</dbReference>
<dbReference type="InterPro" id="IPR036291">
    <property type="entry name" value="NAD(P)-bd_dom_sf"/>
</dbReference>
<keyword evidence="4" id="KW-1185">Reference proteome</keyword>
<dbReference type="OrthoDB" id="9815825at2"/>
<accession>A0A1L8SU66</accession>